<dbReference type="STRING" id="156980.SAMN04489745_1488"/>
<keyword evidence="1" id="KW-0808">Transferase</keyword>
<dbReference type="EMBL" id="FNSN01000003">
    <property type="protein sequence ID" value="SEB87808.1"/>
    <property type="molecule type" value="Genomic_DNA"/>
</dbReference>
<reference evidence="1 2" key="1">
    <citation type="submission" date="2016-10" db="EMBL/GenBank/DDBJ databases">
        <authorList>
            <person name="de Groot N.N."/>
        </authorList>
    </citation>
    <scope>NUCLEOTIDE SEQUENCE [LARGE SCALE GENOMIC DNA]</scope>
    <source>
        <strain evidence="1 2">DSM 10495</strain>
    </source>
</reference>
<dbReference type="AlphaFoldDB" id="A0A1H4MYT7"/>
<dbReference type="Gene3D" id="3.40.50.2000">
    <property type="entry name" value="Glycogen Phosphorylase B"/>
    <property type="match status" value="2"/>
</dbReference>
<dbReference type="GO" id="GO:0016740">
    <property type="term" value="F:transferase activity"/>
    <property type="evidence" value="ECO:0007669"/>
    <property type="project" value="UniProtKB-KW"/>
</dbReference>
<gene>
    <name evidence="1" type="ORF">SAMN04489745_1488</name>
</gene>
<protein>
    <submittedName>
        <fullName evidence="1">Glycosyltransferase involved in cell wall bisynthesis</fullName>
    </submittedName>
</protein>
<organism evidence="1 2">
    <name type="scientific">Arthrobacter woluwensis</name>
    <dbReference type="NCBI Taxonomy" id="156980"/>
    <lineage>
        <taxon>Bacteria</taxon>
        <taxon>Bacillati</taxon>
        <taxon>Actinomycetota</taxon>
        <taxon>Actinomycetes</taxon>
        <taxon>Micrococcales</taxon>
        <taxon>Micrococcaceae</taxon>
        <taxon>Arthrobacter</taxon>
    </lineage>
</organism>
<accession>A0A1H4MYT7</accession>
<name>A0A1H4MYT7_9MICC</name>
<proteinExistence type="predicted"/>
<sequence length="378" mass="41359">MWRSCLKWYSVTHGKGFLSYYRWAARTEAAGPVSGRAGKGARTPAVRPRPVADEKMRTMNERIRVTQLFDCADVGRTLVQEGRRHGMPWRQIQGPWTRGGGKSAYYRFRAEQALAYPLTQLWHVNMGGRAKWARGAFSRPYALTLHGTDIRENYWQEQHHAAMKQDIDGAAHVWYTTPDLREKAERARPDAEYLPAPVDMSELPAWNPSGRPTVIFPSRWDASKGGDALLETAAEVVSAAGGQADIVGLDWGDRAAEARDLGVRLLPKMSKAAFLQALSTAHVAVGQVAGILAVSELQAMGIGVPLVFADAVDGYPEKPAAVHVSRGEVAGAVTEALQDPAALSRTLDGPGYVRRNHGAEGMIPKLNAAYARILEEAR</sequence>
<evidence type="ECO:0000313" key="1">
    <source>
        <dbReference type="EMBL" id="SEB87808.1"/>
    </source>
</evidence>
<evidence type="ECO:0000313" key="2">
    <source>
        <dbReference type="Proteomes" id="UP000182652"/>
    </source>
</evidence>
<dbReference type="Proteomes" id="UP000182652">
    <property type="component" value="Unassembled WGS sequence"/>
</dbReference>
<keyword evidence="2" id="KW-1185">Reference proteome</keyword>
<dbReference type="SUPFAM" id="SSF53756">
    <property type="entry name" value="UDP-Glycosyltransferase/glycogen phosphorylase"/>
    <property type="match status" value="1"/>
</dbReference>